<evidence type="ECO:0000313" key="2">
    <source>
        <dbReference type="EMBL" id="MUP12230.1"/>
    </source>
</evidence>
<reference evidence="3 4" key="1">
    <citation type="submission" date="2019-11" db="EMBL/GenBank/DDBJ databases">
        <title>Whole-genome sequencing of Allorhizobium vitis.</title>
        <authorList>
            <person name="Gan H.M."/>
            <person name="Savka M.A."/>
        </authorList>
    </citation>
    <scope>NUCLEOTIDE SEQUENCE [LARGE SCALE GENOMIC DNA]</scope>
    <source>
        <strain evidence="2 4">RF2/1</strain>
        <strain evidence="1 3">T1/7</strain>
    </source>
</reference>
<name>A0ABD6HEE6_AGRVI</name>
<organism evidence="2 4">
    <name type="scientific">Agrobacterium vitis</name>
    <name type="common">Rhizobium vitis</name>
    <dbReference type="NCBI Taxonomy" id="373"/>
    <lineage>
        <taxon>Bacteria</taxon>
        <taxon>Pseudomonadati</taxon>
        <taxon>Pseudomonadota</taxon>
        <taxon>Alphaproteobacteria</taxon>
        <taxon>Hyphomicrobiales</taxon>
        <taxon>Rhizobiaceae</taxon>
        <taxon>Rhizobium/Agrobacterium group</taxon>
        <taxon>Agrobacterium</taxon>
    </lineage>
</organism>
<evidence type="ECO:0008006" key="5">
    <source>
        <dbReference type="Google" id="ProtNLM"/>
    </source>
</evidence>
<dbReference type="Proteomes" id="UP000179536">
    <property type="component" value="Unassembled WGS sequence"/>
</dbReference>
<proteinExistence type="predicted"/>
<evidence type="ECO:0000313" key="4">
    <source>
        <dbReference type="Proteomes" id="UP000179536"/>
    </source>
</evidence>
<protein>
    <recommendedName>
        <fullName evidence="5">ZP domain-containing protein</fullName>
    </recommendedName>
</protein>
<dbReference type="InterPro" id="IPR010694">
    <property type="entry name" value="Uncharacterised_VirK"/>
</dbReference>
<dbReference type="RefSeq" id="WP_080516959.1">
    <property type="nucleotide sequence ID" value="NZ_MBFC02000011.1"/>
</dbReference>
<gene>
    <name evidence="2" type="ORF">BBK91_020435</name>
    <name evidence="1" type="ORF">BBL17_022830</name>
</gene>
<dbReference type="EMBL" id="MBFE02000021">
    <property type="protein sequence ID" value="MUO44621.1"/>
    <property type="molecule type" value="Genomic_DNA"/>
</dbReference>
<dbReference type="AlphaFoldDB" id="A0ABD6HEE6"/>
<sequence>MDLALCFPPTFVDCDLPGDHYWLGWFLYHFGWIRYALLHCTCYSTEFVYDADCRPGRHGAANRKCGLTVLTSGETVNVVLDFTKCTSTDDQKKPGMMRGDLRISAFLIRPDNSISFSDEHFTITTMDKEPIYQFLRYSLKPDETASFTMTTLSMPEKAHKGEVIAYNCKFATA</sequence>
<keyword evidence="3" id="KW-1185">Reference proteome</keyword>
<dbReference type="Pfam" id="PF06903">
    <property type="entry name" value="VirK"/>
    <property type="match status" value="1"/>
</dbReference>
<evidence type="ECO:0000313" key="1">
    <source>
        <dbReference type="EMBL" id="MUO44621.1"/>
    </source>
</evidence>
<dbReference type="EMBL" id="MBFA02000015">
    <property type="protein sequence ID" value="MUP12230.1"/>
    <property type="molecule type" value="Genomic_DNA"/>
</dbReference>
<dbReference type="Proteomes" id="UP000179454">
    <property type="component" value="Unassembled WGS sequence"/>
</dbReference>
<evidence type="ECO:0000313" key="3">
    <source>
        <dbReference type="Proteomes" id="UP000179454"/>
    </source>
</evidence>
<accession>A0ABD6HEE6</accession>
<comment type="caution">
    <text evidence="2">The sequence shown here is derived from an EMBL/GenBank/DDBJ whole genome shotgun (WGS) entry which is preliminary data.</text>
</comment>